<dbReference type="RefSeq" id="WP_077848490.1">
    <property type="nucleotide sequence ID" value="NZ_LZZM01000190.1"/>
</dbReference>
<name>A0A1S8TBA8_9CLOT</name>
<evidence type="ECO:0000256" key="2">
    <source>
        <dbReference type="ARBA" id="ARBA00022795"/>
    </source>
</evidence>
<keyword evidence="5" id="KW-1185">Reference proteome</keyword>
<comment type="similarity">
    <text evidence="1 3">Belongs to the FlgD family.</text>
</comment>
<evidence type="ECO:0000256" key="1">
    <source>
        <dbReference type="ARBA" id="ARBA00010577"/>
    </source>
</evidence>
<dbReference type="InterPro" id="IPR005648">
    <property type="entry name" value="FlgD"/>
</dbReference>
<dbReference type="AlphaFoldDB" id="A0A1S8TBA8"/>
<proteinExistence type="inferred from homology"/>
<comment type="function">
    <text evidence="3">Required for flagellar hook formation. May act as a scaffolding protein.</text>
</comment>
<sequence>MSDTKVNSLNYTTVNIASSGTTDRGTKIVAKNAAGGNMDKNAFLKILAAQLSNLDPTQNQDSSAYVSQMAQFASMEQMTNLNTTMSDSAYQQMVGKTVITSEKDNNNNYVQGYVAEVIKKSSGTYLNMLIDGKYKEVAVSNIIGVTAGTDTNAIANSKAALNSDFTAASALAADKKNIVIAEYDSDGNATLVRGTVSGAYIDTVNGASVKIKVDVLDADGKSTTKTYDYDNIIRAGDLTTEEMDAAEKAIKDKTASTTSSTQSTATGV</sequence>
<evidence type="ECO:0000313" key="4">
    <source>
        <dbReference type="EMBL" id="OOM75028.1"/>
    </source>
</evidence>
<comment type="caution">
    <text evidence="4">The sequence shown here is derived from an EMBL/GenBank/DDBJ whole genome shotgun (WGS) entry which is preliminary data.</text>
</comment>
<keyword evidence="4" id="KW-0282">Flagellum</keyword>
<dbReference type="Proteomes" id="UP000190890">
    <property type="component" value="Unassembled WGS sequence"/>
</dbReference>
<dbReference type="EMBL" id="LZZM01000190">
    <property type="protein sequence ID" value="OOM75028.1"/>
    <property type="molecule type" value="Genomic_DNA"/>
</dbReference>
<accession>A0A1S8TBA8</accession>
<keyword evidence="2 3" id="KW-1005">Bacterial flagellum biogenesis</keyword>
<gene>
    <name evidence="4" type="ORF">CLPUN_34650</name>
</gene>
<organism evidence="4 5">
    <name type="scientific">Clostridium puniceum</name>
    <dbReference type="NCBI Taxonomy" id="29367"/>
    <lineage>
        <taxon>Bacteria</taxon>
        <taxon>Bacillati</taxon>
        <taxon>Bacillota</taxon>
        <taxon>Clostridia</taxon>
        <taxon>Eubacteriales</taxon>
        <taxon>Clostridiaceae</taxon>
        <taxon>Clostridium</taxon>
    </lineage>
</organism>
<reference evidence="4 5" key="1">
    <citation type="submission" date="2016-05" db="EMBL/GenBank/DDBJ databases">
        <title>Microbial solvent formation.</title>
        <authorList>
            <person name="Poehlein A."/>
            <person name="Montoya Solano J.D."/>
            <person name="Flitsch S."/>
            <person name="Krabben P."/>
            <person name="Duerre P."/>
            <person name="Daniel R."/>
        </authorList>
    </citation>
    <scope>NUCLEOTIDE SEQUENCE [LARGE SCALE GENOMIC DNA]</scope>
    <source>
        <strain evidence="4 5">DSM 2619</strain>
    </source>
</reference>
<keyword evidence="4" id="KW-0969">Cilium</keyword>
<dbReference type="Pfam" id="PF03963">
    <property type="entry name" value="FlgD"/>
    <property type="match status" value="1"/>
</dbReference>
<dbReference type="OrthoDB" id="280334at2"/>
<dbReference type="GO" id="GO:0044781">
    <property type="term" value="P:bacterial-type flagellum organization"/>
    <property type="evidence" value="ECO:0007669"/>
    <property type="project" value="UniProtKB-UniRule"/>
</dbReference>
<dbReference type="STRING" id="29367.CLPUN_34650"/>
<keyword evidence="4" id="KW-0966">Cell projection</keyword>
<evidence type="ECO:0000256" key="3">
    <source>
        <dbReference type="RuleBase" id="RU362076"/>
    </source>
</evidence>
<protein>
    <recommendedName>
        <fullName evidence="3">Basal-body rod modification protein FlgD</fullName>
    </recommendedName>
</protein>
<evidence type="ECO:0000313" key="5">
    <source>
        <dbReference type="Proteomes" id="UP000190890"/>
    </source>
</evidence>